<dbReference type="InterPro" id="IPR002347">
    <property type="entry name" value="SDR_fam"/>
</dbReference>
<dbReference type="PANTHER" id="PTHR43669:SF3">
    <property type="entry name" value="ALCOHOL DEHYDROGENASE, PUTATIVE (AFU_ORTHOLOGUE AFUA_3G03445)-RELATED"/>
    <property type="match status" value="1"/>
</dbReference>
<evidence type="ECO:0000256" key="2">
    <source>
        <dbReference type="ARBA" id="ARBA00023002"/>
    </source>
</evidence>
<dbReference type="GO" id="GO:0016491">
    <property type="term" value="F:oxidoreductase activity"/>
    <property type="evidence" value="ECO:0007669"/>
    <property type="project" value="UniProtKB-KW"/>
</dbReference>
<dbReference type="AlphaFoldDB" id="A0A1I4VHA3"/>
<dbReference type="CDD" id="cd05233">
    <property type="entry name" value="SDR_c"/>
    <property type="match status" value="1"/>
</dbReference>
<dbReference type="Gene3D" id="3.40.50.720">
    <property type="entry name" value="NAD(P)-binding Rossmann-like Domain"/>
    <property type="match status" value="1"/>
</dbReference>
<sequence>MLLTNKIAIIYGAGGAVGSTVAETFAREGAKVYLTGRNQSKVEAVAARINAAGGYAEVAEVDALNESQIADHLDYVVNQSGNIDISFNAVGLRNTKLQGVALVDLDVEDFMAPIVSHVQSNFLTARVAGRHMGANGSGVIMTVTSSPSRVAIPHMGGVAVAMAAEEALIRDLSAELGSTGVRAIGIRPEGMADSDTMEEVYGLHAKANGLTRQQFQGIIERNTHSKRLPLLQEMAEVAAFVASDRASGMTGTIVNMSMGTIAD</sequence>
<keyword evidence="4" id="KW-1185">Reference proteome</keyword>
<dbReference type="Proteomes" id="UP000198769">
    <property type="component" value="Unassembled WGS sequence"/>
</dbReference>
<dbReference type="SUPFAM" id="SSF51735">
    <property type="entry name" value="NAD(P)-binding Rossmann-fold domains"/>
    <property type="match status" value="1"/>
</dbReference>
<dbReference type="Pfam" id="PF13561">
    <property type="entry name" value="adh_short_C2"/>
    <property type="match status" value="1"/>
</dbReference>
<reference evidence="4" key="1">
    <citation type="submission" date="2016-10" db="EMBL/GenBank/DDBJ databases">
        <authorList>
            <person name="Varghese N."/>
            <person name="Submissions S."/>
        </authorList>
    </citation>
    <scope>NUCLEOTIDE SEQUENCE [LARGE SCALE GENOMIC DNA]</scope>
    <source>
        <strain evidence="4">DSM 25575</strain>
    </source>
</reference>
<gene>
    <name evidence="3" type="ORF">SAMN05421594_0297</name>
</gene>
<comment type="similarity">
    <text evidence="1">Belongs to the short-chain dehydrogenases/reductases (SDR) family.</text>
</comment>
<evidence type="ECO:0000313" key="4">
    <source>
        <dbReference type="Proteomes" id="UP000198769"/>
    </source>
</evidence>
<evidence type="ECO:0000256" key="1">
    <source>
        <dbReference type="ARBA" id="ARBA00006484"/>
    </source>
</evidence>
<name>A0A1I4VHA3_CHROL</name>
<organism evidence="3 4">
    <name type="scientific">Chryseobacterium oleae</name>
    <dbReference type="NCBI Taxonomy" id="491207"/>
    <lineage>
        <taxon>Bacteria</taxon>
        <taxon>Pseudomonadati</taxon>
        <taxon>Bacteroidota</taxon>
        <taxon>Flavobacteriia</taxon>
        <taxon>Flavobacteriales</taxon>
        <taxon>Weeksellaceae</taxon>
        <taxon>Chryseobacterium group</taxon>
        <taxon>Chryseobacterium</taxon>
    </lineage>
</organism>
<accession>A0A1I4VHA3</accession>
<dbReference type="PRINTS" id="PR00081">
    <property type="entry name" value="GDHRDH"/>
</dbReference>
<dbReference type="EMBL" id="FOVD01000001">
    <property type="protein sequence ID" value="SFN00581.1"/>
    <property type="molecule type" value="Genomic_DNA"/>
</dbReference>
<protein>
    <submittedName>
        <fullName evidence="3">NAD(P)-dependent dehydrogenase, short-chain alcohol dehydrogenase family</fullName>
    </submittedName>
</protein>
<proteinExistence type="inferred from homology"/>
<dbReference type="PANTHER" id="PTHR43669">
    <property type="entry name" value="5-KETO-D-GLUCONATE 5-REDUCTASE"/>
    <property type="match status" value="1"/>
</dbReference>
<evidence type="ECO:0000313" key="3">
    <source>
        <dbReference type="EMBL" id="SFN00581.1"/>
    </source>
</evidence>
<dbReference type="OrthoDB" id="670853at2"/>
<keyword evidence="2" id="KW-0560">Oxidoreductase</keyword>
<dbReference type="InterPro" id="IPR036291">
    <property type="entry name" value="NAD(P)-bd_dom_sf"/>
</dbReference>
<dbReference type="RefSeq" id="WP_090022183.1">
    <property type="nucleotide sequence ID" value="NZ_FOVD01000001.1"/>
</dbReference>